<accession>A0AB74JUL0</accession>
<evidence type="ECO:0000256" key="1">
    <source>
        <dbReference type="SAM" id="MobiDB-lite"/>
    </source>
</evidence>
<reference evidence="2 3" key="1">
    <citation type="submission" date="2018-10" db="EMBL/GenBank/DDBJ databases">
        <title>Fifty Aureobasidium pullulans genomes reveal a recombining polyextremotolerant generalist.</title>
        <authorList>
            <person name="Gostincar C."/>
            <person name="Turk M."/>
            <person name="Zajc J."/>
            <person name="Gunde-Cimerman N."/>
        </authorList>
    </citation>
    <scope>NUCLEOTIDE SEQUENCE [LARGE SCALE GENOMIC DNA]</scope>
    <source>
        <strain evidence="2 3">EXF-10081</strain>
    </source>
</reference>
<dbReference type="Proteomes" id="UP000310374">
    <property type="component" value="Unassembled WGS sequence"/>
</dbReference>
<dbReference type="AlphaFoldDB" id="A0AB74JUL0"/>
<organism evidence="2 3">
    <name type="scientific">Aureobasidium pullulans</name>
    <name type="common">Black yeast</name>
    <name type="synonym">Pullularia pullulans</name>
    <dbReference type="NCBI Taxonomy" id="5580"/>
    <lineage>
        <taxon>Eukaryota</taxon>
        <taxon>Fungi</taxon>
        <taxon>Dikarya</taxon>
        <taxon>Ascomycota</taxon>
        <taxon>Pezizomycotina</taxon>
        <taxon>Dothideomycetes</taxon>
        <taxon>Dothideomycetidae</taxon>
        <taxon>Dothideales</taxon>
        <taxon>Saccotheciaceae</taxon>
        <taxon>Aureobasidium</taxon>
    </lineage>
</organism>
<protein>
    <submittedName>
        <fullName evidence="2">Uncharacterized protein</fullName>
    </submittedName>
</protein>
<evidence type="ECO:0000313" key="2">
    <source>
        <dbReference type="EMBL" id="THX28774.1"/>
    </source>
</evidence>
<comment type="caution">
    <text evidence="2">The sequence shown here is derived from an EMBL/GenBank/DDBJ whole genome shotgun (WGS) entry which is preliminary data.</text>
</comment>
<gene>
    <name evidence="2" type="ORF">D6D12_04628</name>
</gene>
<feature type="region of interest" description="Disordered" evidence="1">
    <location>
        <begin position="1"/>
        <end position="25"/>
    </location>
</feature>
<name>A0AB74JUL0_AURPU</name>
<proteinExistence type="predicted"/>
<dbReference type="EMBL" id="QZAT01000048">
    <property type="protein sequence ID" value="THX28774.1"/>
    <property type="molecule type" value="Genomic_DNA"/>
</dbReference>
<sequence>MDKASTGKKGNTKAMQTPLQGEKQKTQAQLTRLLTRIQETQDGINKTVQIMEDDVRCVQEDFDNMKLMVRKYTSSSDHRWDGDHNATFHGFEVKALFETLVKLATLEKVQEAVKKRRDGLVVDWRRSELPDRHIIAAADGACTLAYEKARFVYPFARRRAFRWSEHVAERRDRARDEMQRNFPEEEAMKWIEERIERKAEKRFNKLKKEWQR</sequence>
<evidence type="ECO:0000313" key="3">
    <source>
        <dbReference type="Proteomes" id="UP000310374"/>
    </source>
</evidence>